<dbReference type="GO" id="GO:0046872">
    <property type="term" value="F:metal ion binding"/>
    <property type="evidence" value="ECO:0007669"/>
    <property type="project" value="UniProtKB-KW"/>
</dbReference>
<dbReference type="EMBL" id="ATBP01000089">
    <property type="protein sequence ID" value="ETR73080.1"/>
    <property type="molecule type" value="Genomic_DNA"/>
</dbReference>
<dbReference type="Pfam" id="PF12838">
    <property type="entry name" value="Fer4_7"/>
    <property type="match status" value="1"/>
</dbReference>
<dbReference type="SUPFAM" id="SSF54862">
    <property type="entry name" value="4Fe-4S ferredoxins"/>
    <property type="match status" value="1"/>
</dbReference>
<evidence type="ECO:0000256" key="5">
    <source>
        <dbReference type="ARBA" id="ARBA00022827"/>
    </source>
</evidence>
<dbReference type="Gene3D" id="3.30.70.20">
    <property type="match status" value="2"/>
</dbReference>
<dbReference type="PRINTS" id="PR00368">
    <property type="entry name" value="FADPNR"/>
</dbReference>
<evidence type="ECO:0000256" key="6">
    <source>
        <dbReference type="ARBA" id="ARBA00023002"/>
    </source>
</evidence>
<dbReference type="Proteomes" id="UP000189670">
    <property type="component" value="Unassembled WGS sequence"/>
</dbReference>
<dbReference type="SUPFAM" id="SSF51971">
    <property type="entry name" value="Nucleotide-binding domain"/>
    <property type="match status" value="1"/>
</dbReference>
<proteinExistence type="inferred from homology"/>
<organism evidence="10 11">
    <name type="scientific">Candidatus Magnetoglobus multicellularis str. Araruama</name>
    <dbReference type="NCBI Taxonomy" id="890399"/>
    <lineage>
        <taxon>Bacteria</taxon>
        <taxon>Pseudomonadati</taxon>
        <taxon>Thermodesulfobacteriota</taxon>
        <taxon>Desulfobacteria</taxon>
        <taxon>Desulfobacterales</taxon>
        <taxon>Desulfobacteraceae</taxon>
        <taxon>Candidatus Magnetoglobus</taxon>
    </lineage>
</organism>
<evidence type="ECO:0000256" key="7">
    <source>
        <dbReference type="ARBA" id="ARBA00023004"/>
    </source>
</evidence>
<evidence type="ECO:0000313" key="11">
    <source>
        <dbReference type="Proteomes" id="UP000189670"/>
    </source>
</evidence>
<dbReference type="InterPro" id="IPR017896">
    <property type="entry name" value="4Fe4S_Fe-S-bd"/>
</dbReference>
<dbReference type="InterPro" id="IPR036188">
    <property type="entry name" value="FAD/NAD-bd_sf"/>
</dbReference>
<dbReference type="AlphaFoldDB" id="A0A1V1PE46"/>
<keyword evidence="6" id="KW-0560">Oxidoreductase</keyword>
<evidence type="ECO:0000256" key="2">
    <source>
        <dbReference type="ARBA" id="ARBA00006561"/>
    </source>
</evidence>
<keyword evidence="7" id="KW-0408">Iron</keyword>
<keyword evidence="5" id="KW-0285">Flavoprotein</keyword>
<name>A0A1V1PE46_9BACT</name>
<reference evidence="11" key="1">
    <citation type="submission" date="2012-11" db="EMBL/GenBank/DDBJ databases">
        <authorList>
            <person name="Lucero-Rivera Y.E."/>
            <person name="Tovar-Ramirez D."/>
        </authorList>
    </citation>
    <scope>NUCLEOTIDE SEQUENCE [LARGE SCALE GENOMIC DNA]</scope>
    <source>
        <strain evidence="11">Araruama</strain>
    </source>
</reference>
<comment type="cofactor">
    <cofactor evidence="1">
        <name>FAD</name>
        <dbReference type="ChEBI" id="CHEBI:57692"/>
    </cofactor>
</comment>
<feature type="domain" description="4Fe-4S ferredoxin-type" evidence="9">
    <location>
        <begin position="415"/>
        <end position="444"/>
    </location>
</feature>
<keyword evidence="4" id="KW-0479">Metal-binding</keyword>
<sequence length="459" mass="50263">MHDDPEKMESKAFALIHAAASKLKNAQAAPPPMDKMGSTAMIIGGGITGLEAARYLSEMGFQSDIVEKTDIIGGRAAILSTDIEGHEFKPYLDNLIKDVNASKLITVHTQTNIINVSGYAGNFNVSLTKTGEDQFELKPAIVIIATGALENKVDIYSYGKDERVLTQSDLEQKLSQINNGHVAMIQCVGSRNPNRPYCSRICCSQAVHNALLLKEKGVDVTLFYRDMNLYGFKEDYYWQAIDRGIKFIRFDQHNYPKLTGSDDSLQISCSDYETGDELKISADYLILSVGIVPDIQNNEKLAKMFNLNLDDDGFYDVESCACPYEDASKRLMKPFELSSNGVFPVGLAHSPRSLIESLLMARQAAGKASVVLPKPMMPPPNAMYVSEVDADKCVGCGLCVGVCPYNAREIDPVKKIAVVHPFLCESCGACVVACPSSAAFLRDHREEQMISSIDALLAV</sequence>
<comment type="similarity">
    <text evidence="2">Belongs to the HdrA family.</text>
</comment>
<accession>A0A1V1PE46</accession>
<evidence type="ECO:0000259" key="9">
    <source>
        <dbReference type="PROSITE" id="PS51379"/>
    </source>
</evidence>
<dbReference type="Pfam" id="PF07992">
    <property type="entry name" value="Pyr_redox_2"/>
    <property type="match status" value="1"/>
</dbReference>
<evidence type="ECO:0000256" key="8">
    <source>
        <dbReference type="ARBA" id="ARBA00023014"/>
    </source>
</evidence>
<dbReference type="PANTHER" id="PTHR43498">
    <property type="entry name" value="FERREDOXIN:COB-COM HETERODISULFIDE REDUCTASE SUBUNIT A"/>
    <property type="match status" value="1"/>
</dbReference>
<gene>
    <name evidence="10" type="ORF">OMM_07156</name>
</gene>
<keyword evidence="5" id="KW-0274">FAD</keyword>
<dbReference type="InterPro" id="IPR017900">
    <property type="entry name" value="4Fe4S_Fe_S_CS"/>
</dbReference>
<feature type="domain" description="4Fe-4S ferredoxin-type" evidence="9">
    <location>
        <begin position="384"/>
        <end position="413"/>
    </location>
</feature>
<dbReference type="InterPro" id="IPR039650">
    <property type="entry name" value="HdrA-like"/>
</dbReference>
<keyword evidence="3" id="KW-0004">4Fe-4S</keyword>
<evidence type="ECO:0000313" key="10">
    <source>
        <dbReference type="EMBL" id="ETR73080.1"/>
    </source>
</evidence>
<dbReference type="PANTHER" id="PTHR43498:SF1">
    <property type="entry name" value="COB--COM HETERODISULFIDE REDUCTASE IRON-SULFUR SUBUNIT A"/>
    <property type="match status" value="1"/>
</dbReference>
<comment type="caution">
    <text evidence="10">The sequence shown here is derived from an EMBL/GenBank/DDBJ whole genome shotgun (WGS) entry which is preliminary data.</text>
</comment>
<protein>
    <submittedName>
        <fullName evidence="10">CoB--CoM heterodisulfide reductase iron-sulfur subunit A</fullName>
    </submittedName>
</protein>
<dbReference type="PROSITE" id="PS51379">
    <property type="entry name" value="4FE4S_FER_2"/>
    <property type="match status" value="2"/>
</dbReference>
<dbReference type="Gene3D" id="3.50.50.60">
    <property type="entry name" value="FAD/NAD(P)-binding domain"/>
    <property type="match status" value="2"/>
</dbReference>
<keyword evidence="8" id="KW-0411">Iron-sulfur</keyword>
<dbReference type="GO" id="GO:0016491">
    <property type="term" value="F:oxidoreductase activity"/>
    <property type="evidence" value="ECO:0007669"/>
    <property type="project" value="UniProtKB-KW"/>
</dbReference>
<evidence type="ECO:0000256" key="4">
    <source>
        <dbReference type="ARBA" id="ARBA00022723"/>
    </source>
</evidence>
<dbReference type="GO" id="GO:0051539">
    <property type="term" value="F:4 iron, 4 sulfur cluster binding"/>
    <property type="evidence" value="ECO:0007669"/>
    <property type="project" value="UniProtKB-KW"/>
</dbReference>
<dbReference type="InterPro" id="IPR023753">
    <property type="entry name" value="FAD/NAD-binding_dom"/>
</dbReference>
<dbReference type="PROSITE" id="PS00198">
    <property type="entry name" value="4FE4S_FER_1"/>
    <property type="match status" value="2"/>
</dbReference>
<evidence type="ECO:0000256" key="1">
    <source>
        <dbReference type="ARBA" id="ARBA00001974"/>
    </source>
</evidence>
<evidence type="ECO:0000256" key="3">
    <source>
        <dbReference type="ARBA" id="ARBA00022485"/>
    </source>
</evidence>